<accession>A0ACC0UGG3</accession>
<proteinExistence type="predicted"/>
<organism evidence="1 2">
    <name type="scientific">Russula earlei</name>
    <dbReference type="NCBI Taxonomy" id="71964"/>
    <lineage>
        <taxon>Eukaryota</taxon>
        <taxon>Fungi</taxon>
        <taxon>Dikarya</taxon>
        <taxon>Basidiomycota</taxon>
        <taxon>Agaricomycotina</taxon>
        <taxon>Agaricomycetes</taxon>
        <taxon>Russulales</taxon>
        <taxon>Russulaceae</taxon>
        <taxon>Russula</taxon>
    </lineage>
</organism>
<comment type="caution">
    <text evidence="1">The sequence shown here is derived from an EMBL/GenBank/DDBJ whole genome shotgun (WGS) entry which is preliminary data.</text>
</comment>
<protein>
    <submittedName>
        <fullName evidence="1">Uncharacterized protein</fullName>
    </submittedName>
</protein>
<keyword evidence="2" id="KW-1185">Reference proteome</keyword>
<name>A0ACC0UGG3_9AGAM</name>
<reference evidence="1" key="1">
    <citation type="submission" date="2021-03" db="EMBL/GenBank/DDBJ databases">
        <title>Evolutionary priming and transition to the ectomycorrhizal habit in an iconic lineage of mushroom-forming fungi: is preadaptation a requirement?</title>
        <authorList>
            <consortium name="DOE Joint Genome Institute"/>
            <person name="Looney B.P."/>
            <person name="Miyauchi S."/>
            <person name="Morin E."/>
            <person name="Drula E."/>
            <person name="Courty P.E."/>
            <person name="Chicoki N."/>
            <person name="Fauchery L."/>
            <person name="Kohler A."/>
            <person name="Kuo A."/>
            <person name="LaButti K."/>
            <person name="Pangilinan J."/>
            <person name="Lipzen A."/>
            <person name="Riley R."/>
            <person name="Andreopoulos W."/>
            <person name="He G."/>
            <person name="Johnson J."/>
            <person name="Barry K.W."/>
            <person name="Grigoriev I.V."/>
            <person name="Nagy L."/>
            <person name="Hibbett D."/>
            <person name="Henrissat B."/>
            <person name="Matheny P.B."/>
            <person name="Labbe J."/>
            <person name="Martin A.F."/>
        </authorList>
    </citation>
    <scope>NUCLEOTIDE SEQUENCE</scope>
    <source>
        <strain evidence="1">BPL698</strain>
    </source>
</reference>
<dbReference type="EMBL" id="JAGFNK010000033">
    <property type="protein sequence ID" value="KAI9510813.1"/>
    <property type="molecule type" value="Genomic_DNA"/>
</dbReference>
<dbReference type="Proteomes" id="UP001207468">
    <property type="component" value="Unassembled WGS sequence"/>
</dbReference>
<evidence type="ECO:0000313" key="1">
    <source>
        <dbReference type="EMBL" id="KAI9510813.1"/>
    </source>
</evidence>
<gene>
    <name evidence="1" type="ORF">F5148DRAFT_1281495</name>
</gene>
<evidence type="ECO:0000313" key="2">
    <source>
        <dbReference type="Proteomes" id="UP001207468"/>
    </source>
</evidence>
<sequence>MRASKFAAIFSLAVGIVPSFALPSGDAPNPILASRETVWTSPREGIINANILSKRGSRHDPYYGDSGEEQQPLFDSNDLNVSIEDLTTQHWQEQALAGATTKKEVETVIKILSKFKGTMNGPAMLLKNKKEERSGKT</sequence>